<evidence type="ECO:0000313" key="3">
    <source>
        <dbReference type="Proteomes" id="UP000053029"/>
    </source>
</evidence>
<reference evidence="2 3" key="1">
    <citation type="submission" date="2015-01" db="EMBL/GenBank/DDBJ databases">
        <title>The Genome Sequence of Fonsecaea pedrosoi CBS 271.37.</title>
        <authorList>
            <consortium name="The Broad Institute Genomics Platform"/>
            <person name="Cuomo C."/>
            <person name="de Hoog S."/>
            <person name="Gorbushina A."/>
            <person name="Stielow B."/>
            <person name="Teixiera M."/>
            <person name="Abouelleil A."/>
            <person name="Chapman S.B."/>
            <person name="Priest M."/>
            <person name="Young S.K."/>
            <person name="Wortman J."/>
            <person name="Nusbaum C."/>
            <person name="Birren B."/>
        </authorList>
    </citation>
    <scope>NUCLEOTIDE SEQUENCE [LARGE SCALE GENOMIC DNA]</scope>
    <source>
        <strain evidence="2 3">CBS 271.37</strain>
    </source>
</reference>
<organism evidence="2 3">
    <name type="scientific">Fonsecaea pedrosoi CBS 271.37</name>
    <dbReference type="NCBI Taxonomy" id="1442368"/>
    <lineage>
        <taxon>Eukaryota</taxon>
        <taxon>Fungi</taxon>
        <taxon>Dikarya</taxon>
        <taxon>Ascomycota</taxon>
        <taxon>Pezizomycotina</taxon>
        <taxon>Eurotiomycetes</taxon>
        <taxon>Chaetothyriomycetidae</taxon>
        <taxon>Chaetothyriales</taxon>
        <taxon>Herpotrichiellaceae</taxon>
        <taxon>Fonsecaea</taxon>
    </lineage>
</organism>
<evidence type="ECO:0000313" key="2">
    <source>
        <dbReference type="EMBL" id="KIW81697.1"/>
    </source>
</evidence>
<name>A0A0D2F4T7_9EURO</name>
<dbReference type="STRING" id="1442368.A0A0D2F4T7"/>
<dbReference type="Pfam" id="PF24968">
    <property type="entry name" value="DUF7770"/>
    <property type="match status" value="1"/>
</dbReference>
<dbReference type="HOGENOM" id="CLU_2026789_0_0_1"/>
<feature type="domain" description="DUF7770" evidence="1">
    <location>
        <begin position="20"/>
        <end position="122"/>
    </location>
</feature>
<proteinExistence type="predicted"/>
<dbReference type="VEuPathDB" id="FungiDB:Z517_04723"/>
<dbReference type="EMBL" id="KN846971">
    <property type="protein sequence ID" value="KIW81697.1"/>
    <property type="molecule type" value="Genomic_DNA"/>
</dbReference>
<keyword evidence="3" id="KW-1185">Reference proteome</keyword>
<dbReference type="Proteomes" id="UP000053029">
    <property type="component" value="Unassembled WGS sequence"/>
</dbReference>
<sequence length="122" mass="13742">MSTIVSPGTLEIDARLVEIVRVVVHTPGPAGPTTSDNHWSIYLVLVGSQGSIRINMRADPGFIDGILEWTQQLYLLSTSAIRKWDFPRAKFFRVCDVANHIRDARRFRYDMSGGGSGCRYWV</sequence>
<dbReference type="OrthoDB" id="4159019at2759"/>
<dbReference type="GeneID" id="25304213"/>
<gene>
    <name evidence="2" type="ORF">Z517_04723</name>
</gene>
<dbReference type="InterPro" id="IPR056672">
    <property type="entry name" value="DUF7770"/>
</dbReference>
<dbReference type="RefSeq" id="XP_013285505.1">
    <property type="nucleotide sequence ID" value="XM_013430051.1"/>
</dbReference>
<dbReference type="AlphaFoldDB" id="A0A0D2F4T7"/>
<evidence type="ECO:0000259" key="1">
    <source>
        <dbReference type="Pfam" id="PF24968"/>
    </source>
</evidence>
<accession>A0A0D2F4T7</accession>
<protein>
    <recommendedName>
        <fullName evidence="1">DUF7770 domain-containing protein</fullName>
    </recommendedName>
</protein>